<dbReference type="PROSITE" id="PS51257">
    <property type="entry name" value="PROKAR_LIPOPROTEIN"/>
    <property type="match status" value="1"/>
</dbReference>
<sequence>MKIVQSVYTLLVLTILIQGCAFSRGTLGDDIKSDTVAALQKGITTKDEVIRLLGAPDRLLPLNGRDVFQYYRYDAKAGSLLLIILNFSRLSIKSDDLFVILNREGIVEDVIASKRTEALAFRFWPFGE</sequence>
<evidence type="ECO:0000313" key="1">
    <source>
        <dbReference type="EMBL" id="CUS33263.1"/>
    </source>
</evidence>
<evidence type="ECO:0008006" key="3">
    <source>
        <dbReference type="Google" id="ProtNLM"/>
    </source>
</evidence>
<dbReference type="AlphaFoldDB" id="A0A0S4L7T3"/>
<dbReference type="OrthoDB" id="9791151at2"/>
<accession>A0A0S4L7T3</accession>
<name>A0A0S4L7T3_9BACT</name>
<dbReference type="STRING" id="1742972.COMA1_11054"/>
<keyword evidence="2" id="KW-1185">Reference proteome</keyword>
<dbReference type="RefSeq" id="WP_090744677.1">
    <property type="nucleotide sequence ID" value="NZ_CZQA01000001.1"/>
</dbReference>
<proteinExistence type="predicted"/>
<reference evidence="1 2" key="1">
    <citation type="submission" date="2015-10" db="EMBL/GenBank/DDBJ databases">
        <authorList>
            <person name="Gilbert D.G."/>
        </authorList>
    </citation>
    <scope>NUCLEOTIDE SEQUENCE [LARGE SCALE GENOMIC DNA]</scope>
    <source>
        <strain evidence="1">COMA1</strain>
    </source>
</reference>
<organism evidence="1 2">
    <name type="scientific">Candidatus Nitrospira nitrosa</name>
    <dbReference type="NCBI Taxonomy" id="1742972"/>
    <lineage>
        <taxon>Bacteria</taxon>
        <taxon>Pseudomonadati</taxon>
        <taxon>Nitrospirota</taxon>
        <taxon>Nitrospiria</taxon>
        <taxon>Nitrospirales</taxon>
        <taxon>Nitrospiraceae</taxon>
        <taxon>Nitrospira</taxon>
    </lineage>
</organism>
<evidence type="ECO:0000313" key="2">
    <source>
        <dbReference type="Proteomes" id="UP000199032"/>
    </source>
</evidence>
<dbReference type="EMBL" id="CZQA01000001">
    <property type="protein sequence ID" value="CUS33263.1"/>
    <property type="molecule type" value="Genomic_DNA"/>
</dbReference>
<dbReference type="Proteomes" id="UP000199032">
    <property type="component" value="Unassembled WGS sequence"/>
</dbReference>
<gene>
    <name evidence="1" type="ORF">COMA1_11054</name>
</gene>
<protein>
    <recommendedName>
        <fullName evidence="3">Lipoprotein SmpA/OmlA domain-containing protein</fullName>
    </recommendedName>
</protein>